<evidence type="ECO:0000313" key="3">
    <source>
        <dbReference type="EMBL" id="PWB68057.1"/>
    </source>
</evidence>
<dbReference type="Gene3D" id="1.20.120.1200">
    <property type="entry name" value="NADH-ubiquinone/plastoquinone oxidoreductase chain 6, subunit NuoJ"/>
    <property type="match status" value="1"/>
</dbReference>
<proteinExistence type="inferred from homology"/>
<comment type="caution">
    <text evidence="3">The sequence shown here is derived from an EMBL/GenBank/DDBJ whole genome shotgun (WGS) entry which is preliminary data.</text>
</comment>
<feature type="transmembrane region" description="Helical" evidence="2">
    <location>
        <begin position="143"/>
        <end position="165"/>
    </location>
</feature>
<reference evidence="3 4" key="1">
    <citation type="journal article" date="2018" name="ISME J.">
        <title>A methanotrophic archaeon couples anaerobic oxidation of methane to Fe(III) reduction.</title>
        <authorList>
            <person name="Cai C."/>
            <person name="Leu A.O."/>
            <person name="Xie G.J."/>
            <person name="Guo J."/>
            <person name="Feng Y."/>
            <person name="Zhao J.X."/>
            <person name="Tyson G.W."/>
            <person name="Yuan Z."/>
            <person name="Hu S."/>
        </authorList>
    </citation>
    <scope>NUCLEOTIDE SEQUENCE [LARGE SCALE GENOMIC DNA]</scope>
    <source>
        <strain evidence="3">FeB_12</strain>
    </source>
</reference>
<dbReference type="GO" id="GO:0008137">
    <property type="term" value="F:NADH dehydrogenase (ubiquinone) activity"/>
    <property type="evidence" value="ECO:0007669"/>
    <property type="project" value="UniProtKB-UniRule"/>
</dbReference>
<feature type="transmembrane region" description="Helical" evidence="2">
    <location>
        <begin position="63"/>
        <end position="84"/>
    </location>
</feature>
<keyword evidence="2" id="KW-1003">Cell membrane</keyword>
<evidence type="ECO:0000313" key="4">
    <source>
        <dbReference type="Proteomes" id="UP000250918"/>
    </source>
</evidence>
<keyword evidence="2" id="KW-1133">Transmembrane helix</keyword>
<accession>A0A855X387</accession>
<comment type="function">
    <text evidence="2">NDH-1 shuttles electrons from NADH, via FMN and iron-sulfur (Fe-S) centers, to quinones in the respiratory chain. Couples the redox reaction to proton translocation (for every two electrons transferred, four hydrogen ions are translocated across the cytoplasmic membrane), and thus conserves the redox energy in a proton gradient.</text>
</comment>
<evidence type="ECO:0000256" key="2">
    <source>
        <dbReference type="RuleBase" id="RU004429"/>
    </source>
</evidence>
<evidence type="ECO:0000256" key="1">
    <source>
        <dbReference type="ARBA" id="ARBA00005698"/>
    </source>
</evidence>
<feature type="transmembrane region" description="Helical" evidence="2">
    <location>
        <begin position="96"/>
        <end position="114"/>
    </location>
</feature>
<dbReference type="InterPro" id="IPR001457">
    <property type="entry name" value="NADH_UbQ/plastoQ_OxRdtase_su6"/>
</dbReference>
<feature type="transmembrane region" description="Helical" evidence="2">
    <location>
        <begin position="6"/>
        <end position="29"/>
    </location>
</feature>
<dbReference type="EC" id="7.1.1.-" evidence="2"/>
<protein>
    <recommendedName>
        <fullName evidence="2">NADH-quinone oxidoreductase subunit J</fullName>
        <ecNumber evidence="2">7.1.1.-</ecNumber>
    </recommendedName>
</protein>
<dbReference type="GO" id="GO:0005886">
    <property type="term" value="C:plasma membrane"/>
    <property type="evidence" value="ECO:0007669"/>
    <property type="project" value="UniProtKB-SubCell"/>
</dbReference>
<keyword evidence="2" id="KW-0812">Transmembrane</keyword>
<feature type="transmembrane region" description="Helical" evidence="2">
    <location>
        <begin position="36"/>
        <end position="57"/>
    </location>
</feature>
<dbReference type="AlphaFoldDB" id="A0A855X387"/>
<dbReference type="Proteomes" id="UP000250918">
    <property type="component" value="Unassembled WGS sequence"/>
</dbReference>
<dbReference type="PANTHER" id="PTHR33269">
    <property type="entry name" value="NADH-UBIQUINONE OXIDOREDUCTASE CHAIN 6"/>
    <property type="match status" value="1"/>
</dbReference>
<organism evidence="3 4">
    <name type="scientific">candidate division GN15 bacterium</name>
    <dbReference type="NCBI Taxonomy" id="2072418"/>
    <lineage>
        <taxon>Bacteria</taxon>
        <taxon>candidate division GN15</taxon>
    </lineage>
</organism>
<keyword evidence="2" id="KW-0472">Membrane</keyword>
<keyword evidence="2" id="KW-0520">NAD</keyword>
<comment type="similarity">
    <text evidence="1 2">Belongs to the complex I subunit 6 family.</text>
</comment>
<sequence>MEAVQPNVGFVFGLFAAIIITSALLVVTLKNIFHCALALIVCLTGVAGIFVLLHAEFLAAVQVLIYVGAVSVLIIFSVMLTSNLASRRIVQTNQNALVAGFAALIFGAGALLLLKLHDIWPKAGSALPDDNVMTIGKLLMTDYMLPFEVVSVLMLAAMIGAIVLARGERS</sequence>
<dbReference type="Pfam" id="PF00499">
    <property type="entry name" value="Oxidored_q3"/>
    <property type="match status" value="1"/>
</dbReference>
<gene>
    <name evidence="3" type="ORF">C3F09_12450</name>
</gene>
<dbReference type="GO" id="GO:0048038">
    <property type="term" value="F:quinone binding"/>
    <property type="evidence" value="ECO:0007669"/>
    <property type="project" value="UniProtKB-UniRule"/>
</dbReference>
<dbReference type="PANTHER" id="PTHR33269:SF17">
    <property type="entry name" value="NADH-UBIQUINONE OXIDOREDUCTASE CHAIN 6"/>
    <property type="match status" value="1"/>
</dbReference>
<dbReference type="InterPro" id="IPR042106">
    <property type="entry name" value="Nuo/plastoQ_OxRdtase_6_NuoJ"/>
</dbReference>
<comment type="subcellular location">
    <subcellularLocation>
        <location evidence="2">Cell membrane</location>
        <topology evidence="2">Multi-pass membrane protein</topology>
    </subcellularLocation>
</comment>
<keyword evidence="2" id="KW-0874">Quinone</keyword>
<dbReference type="EMBL" id="PQAP01000219">
    <property type="protein sequence ID" value="PWB68057.1"/>
    <property type="molecule type" value="Genomic_DNA"/>
</dbReference>
<name>A0A855X387_9BACT</name>
<comment type="catalytic activity">
    <reaction evidence="2">
        <text>a quinone + NADH + 5 H(+)(in) = a quinol + NAD(+) + 4 H(+)(out)</text>
        <dbReference type="Rhea" id="RHEA:57888"/>
        <dbReference type="ChEBI" id="CHEBI:15378"/>
        <dbReference type="ChEBI" id="CHEBI:24646"/>
        <dbReference type="ChEBI" id="CHEBI:57540"/>
        <dbReference type="ChEBI" id="CHEBI:57945"/>
        <dbReference type="ChEBI" id="CHEBI:132124"/>
    </reaction>
</comment>